<evidence type="ECO:0000256" key="3">
    <source>
        <dbReference type="ARBA" id="ARBA00022737"/>
    </source>
</evidence>
<evidence type="ECO:0000259" key="8">
    <source>
        <dbReference type="Pfam" id="PF00931"/>
    </source>
</evidence>
<dbReference type="Proteomes" id="UP000008021">
    <property type="component" value="Chromosome 8"/>
</dbReference>
<dbReference type="GO" id="GO:0043531">
    <property type="term" value="F:ADP binding"/>
    <property type="evidence" value="ECO:0007669"/>
    <property type="project" value="InterPro"/>
</dbReference>
<dbReference type="Gene3D" id="1.10.8.430">
    <property type="entry name" value="Helical domain of apoptotic protease-activating factors"/>
    <property type="match status" value="1"/>
</dbReference>
<dbReference type="Gene3D" id="1.20.5.4130">
    <property type="match status" value="1"/>
</dbReference>
<dbReference type="Pfam" id="PF18052">
    <property type="entry name" value="Rx_N"/>
    <property type="match status" value="1"/>
</dbReference>
<dbReference type="InterPro" id="IPR042197">
    <property type="entry name" value="Apaf_helical"/>
</dbReference>
<evidence type="ECO:0000313" key="13">
    <source>
        <dbReference type="Proteomes" id="UP000008021"/>
    </source>
</evidence>
<dbReference type="InterPro" id="IPR041118">
    <property type="entry name" value="Rx_N"/>
</dbReference>
<reference evidence="12" key="2">
    <citation type="submission" date="2018-05" db="EMBL/GenBank/DDBJ databases">
        <title>OmerRS3 (Oryza meridionalis Reference Sequence Version 3).</title>
        <authorList>
            <person name="Zhang J."/>
            <person name="Kudrna D."/>
            <person name="Lee S."/>
            <person name="Talag J."/>
            <person name="Welchert J."/>
            <person name="Wing R.A."/>
        </authorList>
    </citation>
    <scope>NUCLEOTIDE SEQUENCE [LARGE SCALE GENOMIC DNA]</scope>
    <source>
        <strain evidence="12">cv. OR44</strain>
    </source>
</reference>
<keyword evidence="2" id="KW-0433">Leucine-rich repeat</keyword>
<evidence type="ECO:0000256" key="6">
    <source>
        <dbReference type="ARBA" id="ARBA00023054"/>
    </source>
</evidence>
<dbReference type="HOGENOM" id="CLU_000837_25_0_1"/>
<dbReference type="AlphaFoldDB" id="A0A0E0EJ34"/>
<dbReference type="Pfam" id="PF23598">
    <property type="entry name" value="LRR_14"/>
    <property type="match status" value="1"/>
</dbReference>
<dbReference type="eggNOG" id="KOG4658">
    <property type="taxonomic scope" value="Eukaryota"/>
</dbReference>
<keyword evidence="4" id="KW-0547">Nucleotide-binding</keyword>
<evidence type="ECO:0000256" key="1">
    <source>
        <dbReference type="ARBA" id="ARBA00008894"/>
    </source>
</evidence>
<evidence type="ECO:0000313" key="12">
    <source>
        <dbReference type="EnsemblPlants" id="OMERI08G05980.1"/>
    </source>
</evidence>
<evidence type="ECO:0000259" key="11">
    <source>
        <dbReference type="Pfam" id="PF23598"/>
    </source>
</evidence>
<feature type="domain" description="Disease resistance R13L4/SHOC-2-like LRR" evidence="11">
    <location>
        <begin position="490"/>
        <end position="844"/>
    </location>
</feature>
<evidence type="ECO:0000256" key="2">
    <source>
        <dbReference type="ARBA" id="ARBA00022614"/>
    </source>
</evidence>
<dbReference type="PANTHER" id="PTHR23155:SF906">
    <property type="entry name" value="OS08G0205100 PROTEIN"/>
    <property type="match status" value="1"/>
</dbReference>
<evidence type="ECO:0000256" key="7">
    <source>
        <dbReference type="SAM" id="Coils"/>
    </source>
</evidence>
<evidence type="ECO:0000259" key="9">
    <source>
        <dbReference type="Pfam" id="PF18052"/>
    </source>
</evidence>
<dbReference type="InterPro" id="IPR027417">
    <property type="entry name" value="P-loop_NTPase"/>
</dbReference>
<proteinExistence type="inferred from homology"/>
<dbReference type="STRING" id="40149.A0A0E0EJ34"/>
<evidence type="ECO:0000259" key="10">
    <source>
        <dbReference type="Pfam" id="PF23559"/>
    </source>
</evidence>
<dbReference type="GO" id="GO:0009626">
    <property type="term" value="P:plant-type hypersensitive response"/>
    <property type="evidence" value="ECO:0007669"/>
    <property type="project" value="UniProtKB-ARBA"/>
</dbReference>
<accession>A0A0E0EJ34</accession>
<dbReference type="InterPro" id="IPR055414">
    <property type="entry name" value="LRR_R13L4/SHOC2-like"/>
</dbReference>
<organism evidence="12">
    <name type="scientific">Oryza meridionalis</name>
    <dbReference type="NCBI Taxonomy" id="40149"/>
    <lineage>
        <taxon>Eukaryota</taxon>
        <taxon>Viridiplantae</taxon>
        <taxon>Streptophyta</taxon>
        <taxon>Embryophyta</taxon>
        <taxon>Tracheophyta</taxon>
        <taxon>Spermatophyta</taxon>
        <taxon>Magnoliopsida</taxon>
        <taxon>Liliopsida</taxon>
        <taxon>Poales</taxon>
        <taxon>Poaceae</taxon>
        <taxon>BOP clade</taxon>
        <taxon>Oryzoideae</taxon>
        <taxon>Oryzeae</taxon>
        <taxon>Oryzinae</taxon>
        <taxon>Oryza</taxon>
    </lineage>
</organism>
<feature type="domain" description="Disease resistance protein winged helix" evidence="10">
    <location>
        <begin position="372"/>
        <end position="437"/>
    </location>
</feature>
<dbReference type="GO" id="GO:0042742">
    <property type="term" value="P:defense response to bacterium"/>
    <property type="evidence" value="ECO:0007669"/>
    <property type="project" value="UniProtKB-ARBA"/>
</dbReference>
<comment type="similarity">
    <text evidence="1">Belongs to the disease resistance NB-LRR family.</text>
</comment>
<dbReference type="Gramene" id="OMERI08G05980.1">
    <property type="protein sequence ID" value="OMERI08G05980.1"/>
    <property type="gene ID" value="OMERI08G05980"/>
</dbReference>
<dbReference type="InterPro" id="IPR044974">
    <property type="entry name" value="Disease_R_plants"/>
</dbReference>
<dbReference type="Pfam" id="PF23559">
    <property type="entry name" value="WHD_DRP"/>
    <property type="match status" value="1"/>
</dbReference>
<dbReference type="PANTHER" id="PTHR23155">
    <property type="entry name" value="DISEASE RESISTANCE PROTEIN RP"/>
    <property type="match status" value="1"/>
</dbReference>
<keyword evidence="13" id="KW-1185">Reference proteome</keyword>
<dbReference type="Pfam" id="PF00931">
    <property type="entry name" value="NB-ARC"/>
    <property type="match status" value="1"/>
</dbReference>
<dbReference type="SUPFAM" id="SSF52540">
    <property type="entry name" value="P-loop containing nucleoside triphosphate hydrolases"/>
    <property type="match status" value="1"/>
</dbReference>
<reference evidence="12" key="1">
    <citation type="submission" date="2015-04" db="UniProtKB">
        <authorList>
            <consortium name="EnsemblPlants"/>
        </authorList>
    </citation>
    <scope>IDENTIFICATION</scope>
</reference>
<dbReference type="SUPFAM" id="SSF52058">
    <property type="entry name" value="L domain-like"/>
    <property type="match status" value="1"/>
</dbReference>
<dbReference type="InterPro" id="IPR002182">
    <property type="entry name" value="NB-ARC"/>
</dbReference>
<feature type="domain" description="Disease resistance N-terminal" evidence="9">
    <location>
        <begin position="15"/>
        <end position="99"/>
    </location>
</feature>
<feature type="domain" description="NB-ARC" evidence="8">
    <location>
        <begin position="167"/>
        <end position="262"/>
    </location>
</feature>
<evidence type="ECO:0000256" key="4">
    <source>
        <dbReference type="ARBA" id="ARBA00022741"/>
    </source>
</evidence>
<dbReference type="InterPro" id="IPR058922">
    <property type="entry name" value="WHD_DRP"/>
</dbReference>
<dbReference type="InterPro" id="IPR038005">
    <property type="entry name" value="RX-like_CC"/>
</dbReference>
<protein>
    <submittedName>
        <fullName evidence="12">Uncharacterized protein</fullName>
    </submittedName>
</protein>
<dbReference type="InterPro" id="IPR032675">
    <property type="entry name" value="LRR_dom_sf"/>
</dbReference>
<keyword evidence="3" id="KW-0677">Repeat</keyword>
<dbReference type="CDD" id="cd14798">
    <property type="entry name" value="RX-CC_like"/>
    <property type="match status" value="1"/>
</dbReference>
<dbReference type="Gene3D" id="3.40.50.300">
    <property type="entry name" value="P-loop containing nucleotide triphosphate hydrolases"/>
    <property type="match status" value="1"/>
</dbReference>
<dbReference type="EnsemblPlants" id="OMERI08G05980.1">
    <property type="protein sequence ID" value="OMERI08G05980.1"/>
    <property type="gene ID" value="OMERI08G05980"/>
</dbReference>
<name>A0A0E0EJ34_9ORYZ</name>
<keyword evidence="5" id="KW-0611">Plant defense</keyword>
<evidence type="ECO:0000256" key="5">
    <source>
        <dbReference type="ARBA" id="ARBA00022821"/>
    </source>
</evidence>
<keyword evidence="6 7" id="KW-0175">Coiled coil</keyword>
<dbReference type="Gene3D" id="3.80.10.10">
    <property type="entry name" value="Ribonuclease Inhibitor"/>
    <property type="match status" value="1"/>
</dbReference>
<dbReference type="GO" id="GO:0002758">
    <property type="term" value="P:innate immune response-activating signaling pathway"/>
    <property type="evidence" value="ECO:0007669"/>
    <property type="project" value="UniProtKB-ARBA"/>
</dbReference>
<dbReference type="FunFam" id="1.10.10.10:FF:000322">
    <property type="entry name" value="Probable disease resistance protein At1g63360"/>
    <property type="match status" value="1"/>
</dbReference>
<feature type="coiled-coil region" evidence="7">
    <location>
        <begin position="116"/>
        <end position="143"/>
    </location>
</feature>
<sequence>MASGIVVSASMGATKPLLAKLTALMGDEYKKLKEVRKQVSFLKDELTTMSAFLEKLAFMDDDGELDPLVRDWRNHVREMTYDIEDCIDDFMHRLGSADASGFIKKTARRLKTLRVRHQIAKQIDEIKARVIEANQRRRRASESVAIDPRLTALYQKADNLVGIDGPTEELVQLLTDAEQQKLMVVSILGFGGLGKTTLAKQVYDKIGQQFDCKVFVSVSQRPDIARLLSTIQSKLNIQESSQAHEVQDIIDGLRDYLGNKRMKSLNNEDSKKLFFKRVFGSEDGCPSQYEEVSAEILKKCGGLPFAIIIIASLLACQQTRIMQEWKRIRNSLGTPFGTNPSLEGMRQILNLSYKNLPLHLRTCLLYLGKYLEDYWIRRDDVIRQWIAEGLLRSNPGQDLEDVGKSYFNELINRGLIQPEHYREVTGCRVHDMMLDLILSRCKEDNFIGVAYSGEDYVSIARQHGYSCNKVRRLSLQSVIESRAIPALLAQVRSVSLFGKPTGGFSLLLQFKYLRVLHIMCSSRETADLTAVSQLLHLRYMKIVGDWCVVELPNRICGLVHLETLQINCAIFISIPLDIVSLPCLSNLSLSKGVQLNRLPNNKSLRTLDIWPPLDMDLKALGELTNLRELHLHFCTTKSSTANNLDSLGSSVGKLQNLRCLEIYYPFDISADGLIGSLSDFPRNIEIFYLESCCFSRVPRWINADLINLSHLLLLVPETCTDEVGVLGELPSLVSLELQLKRKSKGTIMFGGGGGSFPALEVLVLNCFGDAASQSRLGVMPKLQRLVLRFWFCELGIDTAPVGMEHLSSLQLIYVHIHVKREKRNVYPRDAAEHVFREAAQAHPKSEFNSIANY</sequence>